<evidence type="ECO:0000259" key="1">
    <source>
        <dbReference type="PROSITE" id="PS50883"/>
    </source>
</evidence>
<proteinExistence type="predicted"/>
<reference evidence="3 4" key="1">
    <citation type="submission" date="2018-07" db="EMBL/GenBank/DDBJ databases">
        <title>Genomic Encyclopedia of Type Strains, Phase IV (KMG-IV): sequencing the most valuable type-strain genomes for metagenomic binning, comparative biology and taxonomic classification.</title>
        <authorList>
            <person name="Goeker M."/>
        </authorList>
    </citation>
    <scope>NUCLEOTIDE SEQUENCE [LARGE SCALE GENOMIC DNA]</scope>
    <source>
        <strain evidence="3 4">DSM 14364</strain>
    </source>
</reference>
<gene>
    <name evidence="3" type="ORF">DES45_1204</name>
</gene>
<evidence type="ECO:0000259" key="2">
    <source>
        <dbReference type="PROSITE" id="PS50887"/>
    </source>
</evidence>
<sequence>MARLSGDEFAILLTSSRLQHAATLAEGITKKIGLPFSYAGQMLITRTSIGVASFPDHDAAPTELMKDADLALYRAKYGGRNRVVTYSPNMRDETERRVVLRREMRKATSRDEIAPFYHPKVSLVTGEIVGFEALARWQHPTQGLLTPATFGAAFDDPELATSVGKRLIGKVASDMRRWLSMGLSIGRVAINLSHAEFIQPDLASDILRILDLAKVPTTYFEVEITEKVLLDMQMEATTAALEQFRQRGVQIALDDFGTGYASLTHLKQFPVDHIKIDRSFVCDIEEDSDDEAIVTAVVSLGRSLNLQVTAEGVETLGQAQRLRQMGCGNGQGYLYAKPLPGADVPEFLTNWTARLIPAKRLVVVES</sequence>
<dbReference type="EMBL" id="QQBB01000020">
    <property type="protein sequence ID" value="RDI50485.1"/>
    <property type="molecule type" value="Genomic_DNA"/>
</dbReference>
<dbReference type="SMART" id="SM00052">
    <property type="entry name" value="EAL"/>
    <property type="match status" value="1"/>
</dbReference>
<dbReference type="CDD" id="cd01949">
    <property type="entry name" value="GGDEF"/>
    <property type="match status" value="1"/>
</dbReference>
<dbReference type="PROSITE" id="PS50887">
    <property type="entry name" value="GGDEF"/>
    <property type="match status" value="1"/>
</dbReference>
<keyword evidence="4" id="KW-1185">Reference proteome</keyword>
<dbReference type="InterPro" id="IPR029787">
    <property type="entry name" value="Nucleotide_cyclase"/>
</dbReference>
<dbReference type="PANTHER" id="PTHR44757:SF2">
    <property type="entry name" value="BIOFILM ARCHITECTURE MAINTENANCE PROTEIN MBAA"/>
    <property type="match status" value="1"/>
</dbReference>
<dbReference type="CDD" id="cd01948">
    <property type="entry name" value="EAL"/>
    <property type="match status" value="1"/>
</dbReference>
<organism evidence="3 4">
    <name type="scientific">Microvirga subterranea</name>
    <dbReference type="NCBI Taxonomy" id="186651"/>
    <lineage>
        <taxon>Bacteria</taxon>
        <taxon>Pseudomonadati</taxon>
        <taxon>Pseudomonadota</taxon>
        <taxon>Alphaproteobacteria</taxon>
        <taxon>Hyphomicrobiales</taxon>
        <taxon>Methylobacteriaceae</taxon>
        <taxon>Microvirga</taxon>
    </lineage>
</organism>
<dbReference type="Gene3D" id="3.30.70.270">
    <property type="match status" value="1"/>
</dbReference>
<dbReference type="SUPFAM" id="SSF141868">
    <property type="entry name" value="EAL domain-like"/>
    <property type="match status" value="1"/>
</dbReference>
<dbReference type="InterPro" id="IPR000160">
    <property type="entry name" value="GGDEF_dom"/>
</dbReference>
<dbReference type="InterPro" id="IPR043128">
    <property type="entry name" value="Rev_trsase/Diguanyl_cyclase"/>
</dbReference>
<dbReference type="InterPro" id="IPR001633">
    <property type="entry name" value="EAL_dom"/>
</dbReference>
<dbReference type="InterPro" id="IPR035919">
    <property type="entry name" value="EAL_sf"/>
</dbReference>
<comment type="caution">
    <text evidence="3">The sequence shown here is derived from an EMBL/GenBank/DDBJ whole genome shotgun (WGS) entry which is preliminary data.</text>
</comment>
<protein>
    <submittedName>
        <fullName evidence="3">Diguanylate cyclase (GGDEF)-like protein</fullName>
    </submittedName>
</protein>
<name>A0A370H2N4_9HYPH</name>
<dbReference type="SUPFAM" id="SSF55073">
    <property type="entry name" value="Nucleotide cyclase"/>
    <property type="match status" value="1"/>
</dbReference>
<evidence type="ECO:0000313" key="3">
    <source>
        <dbReference type="EMBL" id="RDI50485.1"/>
    </source>
</evidence>
<dbReference type="Proteomes" id="UP000254925">
    <property type="component" value="Unassembled WGS sequence"/>
</dbReference>
<accession>A0A370H2N4</accession>
<feature type="domain" description="GGDEF" evidence="2">
    <location>
        <begin position="1"/>
        <end position="88"/>
    </location>
</feature>
<dbReference type="AlphaFoldDB" id="A0A370H2N4"/>
<feature type="domain" description="EAL" evidence="1">
    <location>
        <begin position="97"/>
        <end position="352"/>
    </location>
</feature>
<dbReference type="Gene3D" id="3.20.20.450">
    <property type="entry name" value="EAL domain"/>
    <property type="match status" value="1"/>
</dbReference>
<dbReference type="PROSITE" id="PS50883">
    <property type="entry name" value="EAL"/>
    <property type="match status" value="1"/>
</dbReference>
<dbReference type="Pfam" id="PF00563">
    <property type="entry name" value="EAL"/>
    <property type="match status" value="1"/>
</dbReference>
<dbReference type="PANTHER" id="PTHR44757">
    <property type="entry name" value="DIGUANYLATE CYCLASE DGCP"/>
    <property type="match status" value="1"/>
</dbReference>
<dbReference type="NCBIfam" id="TIGR00254">
    <property type="entry name" value="GGDEF"/>
    <property type="match status" value="1"/>
</dbReference>
<dbReference type="InterPro" id="IPR052155">
    <property type="entry name" value="Biofilm_reg_signaling"/>
</dbReference>
<evidence type="ECO:0000313" key="4">
    <source>
        <dbReference type="Proteomes" id="UP000254925"/>
    </source>
</evidence>
<dbReference type="Pfam" id="PF00990">
    <property type="entry name" value="GGDEF"/>
    <property type="match status" value="1"/>
</dbReference>